<organism evidence="3">
    <name type="scientific">Rhodosorus marinus</name>
    <dbReference type="NCBI Taxonomy" id="101924"/>
    <lineage>
        <taxon>Eukaryota</taxon>
        <taxon>Rhodophyta</taxon>
        <taxon>Stylonematophyceae</taxon>
        <taxon>Stylonematales</taxon>
        <taxon>Stylonemataceae</taxon>
        <taxon>Rhodosorus</taxon>
    </lineage>
</organism>
<dbReference type="InterPro" id="IPR000719">
    <property type="entry name" value="Prot_kinase_dom"/>
</dbReference>
<dbReference type="AlphaFoldDB" id="A0A7S3A6N6"/>
<dbReference type="SUPFAM" id="SSF56112">
    <property type="entry name" value="Protein kinase-like (PK-like)"/>
    <property type="match status" value="1"/>
</dbReference>
<dbReference type="PANTHER" id="PTHR10566:SF113">
    <property type="entry name" value="PROTEIN ACTIVITY OF BC1 COMPLEX KINASE 7, CHLOROPLASTIC"/>
    <property type="match status" value="1"/>
</dbReference>
<feature type="domain" description="Protein kinase" evidence="2">
    <location>
        <begin position="197"/>
        <end position="527"/>
    </location>
</feature>
<gene>
    <name evidence="3" type="ORF">RMAR00112_LOCUS30513</name>
</gene>
<dbReference type="PANTHER" id="PTHR10566">
    <property type="entry name" value="CHAPERONE-ACTIVITY OF BC1 COMPLEX CABC1 -RELATED"/>
    <property type="match status" value="1"/>
</dbReference>
<accession>A0A7S3A6N6</accession>
<dbReference type="Pfam" id="PF03109">
    <property type="entry name" value="ABC1"/>
    <property type="match status" value="1"/>
</dbReference>
<name>A0A7S3A6N6_9RHOD</name>
<sequence>MEGLGFCGGRLQIANPRDCTGRSVSRRNGLTVVSALAPPPKSELTTVGRTTPADDIIEEIAQSTLDENELPLVYDIEGIARYWSRRPLQVQKRLLLVSSLLTPYILNGVLASKTNMIKEDSGRRRRRAEEFRSILSRLGPAYIKLGQGLSVRPDLVGPEVMEELQKLCDDVPAFDNETAMLMIEEELGRPANEIFKDISPNPIAAASLGQVYKARLAETGEEVAVKVQRPDMLRRVSLDMYIMRKIFGAAQVLQDATSKAKTEFVPLFDEWAAGTYRELDYVNEGKNGMKFRDQITSRVAGVAVPDVKFQATSRKILTTGWVNGIKLAELPDDRLNEKVKLGVQCFLTQLLDTGFFHADPHPGNLMVNEKDELVVLDFGLMSEVRSGQSDVFVAAIIHLGNRDYEAVVEDFIELDFLNGDVDRKRVVPVLGAILDQALEGGGAKSINFQTLSSELSQVTFDFPFRIPPYAALVIRALGVLEGIALTGDPKFKMIMEAFPYVSKRVMSTDTPLLRKAFRDIVYVDGVFSAKRLQVLLDSSAGFLGDGDAFVDFDTPSAEAMDPTESIKFLNSEDGKFLRSIIADEIAVSLDVVARSSTVELKRRIPAPLRALPFVNVLNLIPELSEDEIVQLENVREIVKFLSDRQISSKNVTPESLRALLPELGNSASDIGVQVAGQLSELAVRRAFDARRSSGEVVAGRKRFPQSRLQSNLSRWNSNLTKK</sequence>
<evidence type="ECO:0000313" key="3">
    <source>
        <dbReference type="EMBL" id="CAE0062443.1"/>
    </source>
</evidence>
<dbReference type="GO" id="GO:0004672">
    <property type="term" value="F:protein kinase activity"/>
    <property type="evidence" value="ECO:0007669"/>
    <property type="project" value="InterPro"/>
</dbReference>
<dbReference type="InterPro" id="IPR050154">
    <property type="entry name" value="UbiB_kinase"/>
</dbReference>
<reference evidence="3" key="1">
    <citation type="submission" date="2021-01" db="EMBL/GenBank/DDBJ databases">
        <authorList>
            <person name="Corre E."/>
            <person name="Pelletier E."/>
            <person name="Niang G."/>
            <person name="Scheremetjew M."/>
            <person name="Finn R."/>
            <person name="Kale V."/>
            <person name="Holt S."/>
            <person name="Cochrane G."/>
            <person name="Meng A."/>
            <person name="Brown T."/>
            <person name="Cohen L."/>
        </authorList>
    </citation>
    <scope>NUCLEOTIDE SEQUENCE</scope>
    <source>
        <strain evidence="3">CCMP 769</strain>
    </source>
</reference>
<dbReference type="InterPro" id="IPR004147">
    <property type="entry name" value="ABC1_dom"/>
</dbReference>
<protein>
    <recommendedName>
        <fullName evidence="2">Protein kinase domain-containing protein</fullName>
    </recommendedName>
</protein>
<dbReference type="GO" id="GO:0005524">
    <property type="term" value="F:ATP binding"/>
    <property type="evidence" value="ECO:0007669"/>
    <property type="project" value="InterPro"/>
</dbReference>
<dbReference type="EMBL" id="HBHW01039656">
    <property type="protein sequence ID" value="CAE0062443.1"/>
    <property type="molecule type" value="Transcribed_RNA"/>
</dbReference>
<comment type="similarity">
    <text evidence="1">Belongs to the protein kinase superfamily. ADCK protein kinase family.</text>
</comment>
<dbReference type="InterPro" id="IPR011009">
    <property type="entry name" value="Kinase-like_dom_sf"/>
</dbReference>
<dbReference type="CDD" id="cd05121">
    <property type="entry name" value="ABC1_ADCK3-like"/>
    <property type="match status" value="1"/>
</dbReference>
<dbReference type="PROSITE" id="PS50011">
    <property type="entry name" value="PROTEIN_KINASE_DOM"/>
    <property type="match status" value="1"/>
</dbReference>
<evidence type="ECO:0000256" key="1">
    <source>
        <dbReference type="ARBA" id="ARBA00009670"/>
    </source>
</evidence>
<proteinExistence type="inferred from homology"/>
<dbReference type="Gene3D" id="1.10.510.10">
    <property type="entry name" value="Transferase(Phosphotransferase) domain 1"/>
    <property type="match status" value="1"/>
</dbReference>
<evidence type="ECO:0000259" key="2">
    <source>
        <dbReference type="PROSITE" id="PS50011"/>
    </source>
</evidence>